<dbReference type="AlphaFoldDB" id="W0ACD6"/>
<evidence type="ECO:0000259" key="1">
    <source>
        <dbReference type="Pfam" id="PF07486"/>
    </source>
</evidence>
<organism evidence="2 3">
    <name type="scientific">Sphingomonas sanxanigenens DSM 19645 = NX02</name>
    <dbReference type="NCBI Taxonomy" id="1123269"/>
    <lineage>
        <taxon>Bacteria</taxon>
        <taxon>Pseudomonadati</taxon>
        <taxon>Pseudomonadota</taxon>
        <taxon>Alphaproteobacteria</taxon>
        <taxon>Sphingomonadales</taxon>
        <taxon>Sphingomonadaceae</taxon>
        <taxon>Sphingomonas</taxon>
    </lineage>
</organism>
<evidence type="ECO:0000313" key="2">
    <source>
        <dbReference type="EMBL" id="AHE54202.1"/>
    </source>
</evidence>
<dbReference type="InterPro" id="IPR042047">
    <property type="entry name" value="SleB_dom1"/>
</dbReference>
<dbReference type="PATRIC" id="fig|1123269.5.peg.2430"/>
<keyword evidence="3" id="KW-1185">Reference proteome</keyword>
<dbReference type="STRING" id="1123269.NX02_12520"/>
<evidence type="ECO:0000313" key="3">
    <source>
        <dbReference type="Proteomes" id="UP000018851"/>
    </source>
</evidence>
<feature type="domain" description="Cell wall hydrolase SleB" evidence="1">
    <location>
        <begin position="81"/>
        <end position="181"/>
    </location>
</feature>
<dbReference type="Pfam" id="PF07486">
    <property type="entry name" value="Hydrolase_2"/>
    <property type="match status" value="1"/>
</dbReference>
<dbReference type="eggNOG" id="COG3773">
    <property type="taxonomic scope" value="Bacteria"/>
</dbReference>
<dbReference type="KEGG" id="ssan:NX02_12520"/>
<dbReference type="OrthoDB" id="9785345at2"/>
<name>W0ACD6_9SPHN</name>
<reference evidence="2 3" key="1">
    <citation type="submission" date="2013-07" db="EMBL/GenBank/DDBJ databases">
        <title>Completed genome of Sphingomonas sanxanigenens NX02.</title>
        <authorList>
            <person name="Ma T."/>
            <person name="Huang H."/>
            <person name="Wu M."/>
            <person name="Li X."/>
            <person name="Li G."/>
        </authorList>
    </citation>
    <scope>NUCLEOTIDE SEQUENCE [LARGE SCALE GENOMIC DNA]</scope>
    <source>
        <strain evidence="2 3">NX02</strain>
    </source>
</reference>
<sequence>MAVPETYSLAASSLVEPKPAAVPGAEAPIVITPATAEPKPAMITTETSVADAGAEPALQIDESDPELVCMAKVVRHEAANQPREGQLAVAQLIMNRLRSPKFPKTVCGVVHQAGQFFNTNTYHPSRSDRLWRTAMDVSIEARSAMRESVIGTAIYYNAARTRSAFHAGRKLAATIGDHAFYH</sequence>
<dbReference type="InterPro" id="IPR011105">
    <property type="entry name" value="Cell_wall_hydrolase_SleB"/>
</dbReference>
<dbReference type="Proteomes" id="UP000018851">
    <property type="component" value="Chromosome"/>
</dbReference>
<dbReference type="GO" id="GO:0016787">
    <property type="term" value="F:hydrolase activity"/>
    <property type="evidence" value="ECO:0007669"/>
    <property type="project" value="InterPro"/>
</dbReference>
<dbReference type="HOGENOM" id="CLU_086663_0_1_5"/>
<proteinExistence type="predicted"/>
<dbReference type="EMBL" id="CP006644">
    <property type="protein sequence ID" value="AHE54202.1"/>
    <property type="molecule type" value="Genomic_DNA"/>
</dbReference>
<protein>
    <recommendedName>
        <fullName evidence="1">Cell wall hydrolase SleB domain-containing protein</fullName>
    </recommendedName>
</protein>
<dbReference type="Gene3D" id="1.10.10.2520">
    <property type="entry name" value="Cell wall hydrolase SleB, domain 1"/>
    <property type="match status" value="1"/>
</dbReference>
<gene>
    <name evidence="2" type="ORF">NX02_12520</name>
</gene>
<dbReference type="RefSeq" id="WP_025292411.1">
    <property type="nucleotide sequence ID" value="NZ_CP006644.1"/>
</dbReference>
<accession>W0ACD6</accession>